<evidence type="ECO:0000256" key="1">
    <source>
        <dbReference type="ARBA" id="ARBA00001920"/>
    </source>
</evidence>
<keyword evidence="12" id="KW-0520">NAD</keyword>
<dbReference type="Gene3D" id="3.30.70.260">
    <property type="match status" value="1"/>
</dbReference>
<dbReference type="Pfam" id="PF00742">
    <property type="entry name" value="Homoserine_dh"/>
    <property type="match status" value="1"/>
</dbReference>
<dbReference type="GO" id="GO:0009088">
    <property type="term" value="P:threonine biosynthetic process"/>
    <property type="evidence" value="ECO:0007669"/>
    <property type="project" value="UniProtKB-KW"/>
</dbReference>
<dbReference type="NCBIfam" id="NF004976">
    <property type="entry name" value="PRK06349.1"/>
    <property type="match status" value="1"/>
</dbReference>
<keyword evidence="13" id="KW-0915">Sodium</keyword>
<sequence>MKTIKLGIIGLGTVGSGVVRIIQKNQQKIRETSGCCLQIKTIVVADRTKKRKVDLQGIKITDQINDLLDDNEIQIVIEVMGTIQPAQTYIEALLKSGKNVITANKDLLATNGSQLIECAQQNHVNLSYEASVAGGIPILRTISNSFTADQIIEVSGIVNGTSNYILTQMAENHSTYQEALQNAQALGLAEHDPTNDVSGKDSAYKMAILAEFAFGTTVPLEKIAISGIEQVTKNDILQAQKYGYAIKLVGQAKILEDNLSVSVQPMFVKKGHPLANIKDENNAVLVTGSAVGEILFYGAGAGELPTANSILSDVIATIKDIQLNITGSKFNNFSRTTNIIDASKEDHKYFLSFNSDGNILPSTKIRQNLRKSGINLAAAVAVDNSAAGANYQTQLLSKSQFNFLKQKGRHSDKLHLDLIYPILD</sequence>
<evidence type="ECO:0000256" key="13">
    <source>
        <dbReference type="ARBA" id="ARBA00023053"/>
    </source>
</evidence>
<organism evidence="22 23">
    <name type="scientific">Ligilactobacillus acidipiscis</name>
    <dbReference type="NCBI Taxonomy" id="89059"/>
    <lineage>
        <taxon>Bacteria</taxon>
        <taxon>Bacillati</taxon>
        <taxon>Bacillota</taxon>
        <taxon>Bacilli</taxon>
        <taxon>Lactobacillales</taxon>
        <taxon>Lactobacillaceae</taxon>
        <taxon>Ligilactobacillus</taxon>
    </lineage>
</organism>
<dbReference type="Gene3D" id="3.30.360.10">
    <property type="entry name" value="Dihydrodipicolinate Reductase, domain 2"/>
    <property type="match status" value="1"/>
</dbReference>
<feature type="binding site" evidence="17">
    <location>
        <position position="105"/>
    </location>
    <ligand>
        <name>NADPH</name>
        <dbReference type="ChEBI" id="CHEBI:57783"/>
    </ligand>
</feature>
<feature type="active site" description="Proton donor" evidence="16">
    <location>
        <position position="205"/>
    </location>
</feature>
<dbReference type="SUPFAM" id="SSF55347">
    <property type="entry name" value="Glyceraldehyde-3-phosphate dehydrogenase-like, C-terminal domain"/>
    <property type="match status" value="1"/>
</dbReference>
<evidence type="ECO:0000256" key="6">
    <source>
        <dbReference type="ARBA" id="ARBA00013376"/>
    </source>
</evidence>
<dbReference type="Pfam" id="PF03447">
    <property type="entry name" value="NAD_binding_3"/>
    <property type="match status" value="1"/>
</dbReference>
<feature type="domain" description="Homoserine dehydrogenase catalytic" evidence="20">
    <location>
        <begin position="137"/>
        <end position="315"/>
    </location>
</feature>
<keyword evidence="9" id="KW-0479">Metal-binding</keyword>
<comment type="similarity">
    <text evidence="4 19">Belongs to the homoserine dehydrogenase family.</text>
</comment>
<dbReference type="InterPro" id="IPR019811">
    <property type="entry name" value="HDH_CS"/>
</dbReference>
<evidence type="ECO:0000259" key="21">
    <source>
        <dbReference type="Pfam" id="PF03447"/>
    </source>
</evidence>
<evidence type="ECO:0000256" key="19">
    <source>
        <dbReference type="RuleBase" id="RU004171"/>
    </source>
</evidence>
<protein>
    <recommendedName>
        <fullName evidence="6 18">Homoserine dehydrogenase</fullName>
        <ecNumber evidence="5 18">1.1.1.3</ecNumber>
    </recommendedName>
</protein>
<keyword evidence="7 18" id="KW-0028">Amino-acid biosynthesis</keyword>
<dbReference type="PANTHER" id="PTHR43331:SF1">
    <property type="entry name" value="HOMOSERINE DEHYDROGENASE"/>
    <property type="match status" value="1"/>
</dbReference>
<keyword evidence="10 17" id="KW-0521">NADP</keyword>
<evidence type="ECO:0000256" key="14">
    <source>
        <dbReference type="ARBA" id="ARBA00023167"/>
    </source>
</evidence>
<evidence type="ECO:0000256" key="7">
    <source>
        <dbReference type="ARBA" id="ARBA00022605"/>
    </source>
</evidence>
<evidence type="ECO:0000256" key="10">
    <source>
        <dbReference type="ARBA" id="ARBA00022857"/>
    </source>
</evidence>
<dbReference type="GO" id="GO:0050661">
    <property type="term" value="F:NADP binding"/>
    <property type="evidence" value="ECO:0007669"/>
    <property type="project" value="InterPro"/>
</dbReference>
<proteinExistence type="inferred from homology"/>
<dbReference type="PROSITE" id="PS01042">
    <property type="entry name" value="HOMOSER_DHGENASE"/>
    <property type="match status" value="1"/>
</dbReference>
<evidence type="ECO:0000256" key="5">
    <source>
        <dbReference type="ARBA" id="ARBA00013213"/>
    </source>
</evidence>
<evidence type="ECO:0000256" key="4">
    <source>
        <dbReference type="ARBA" id="ARBA00006753"/>
    </source>
</evidence>
<evidence type="ECO:0000256" key="18">
    <source>
        <dbReference type="RuleBase" id="RU000579"/>
    </source>
</evidence>
<keyword evidence="11 18" id="KW-0560">Oxidoreductase</keyword>
<evidence type="ECO:0000256" key="3">
    <source>
        <dbReference type="ARBA" id="ARBA00005062"/>
    </source>
</evidence>
<evidence type="ECO:0000256" key="17">
    <source>
        <dbReference type="PIRSR" id="PIRSR000098-2"/>
    </source>
</evidence>
<dbReference type="InterPro" id="IPR005106">
    <property type="entry name" value="Asp/hSer_DH_NAD-bd"/>
</dbReference>
<feature type="binding site" evidence="17">
    <location>
        <begin position="9"/>
        <end position="16"/>
    </location>
    <ligand>
        <name>NADP(+)</name>
        <dbReference type="ChEBI" id="CHEBI:58349"/>
    </ligand>
</feature>
<dbReference type="Gene3D" id="3.40.50.720">
    <property type="entry name" value="NAD(P)-binding Rossmann-like Domain"/>
    <property type="match status" value="1"/>
</dbReference>
<keyword evidence="8 18" id="KW-0791">Threonine biosynthesis</keyword>
<dbReference type="PIRSF" id="PIRSF000098">
    <property type="entry name" value="Homoser_dehydrog"/>
    <property type="match status" value="1"/>
</dbReference>
<comment type="catalytic activity">
    <reaction evidence="15">
        <text>L-homoserine + NADP(+) = L-aspartate 4-semialdehyde + NADPH + H(+)</text>
        <dbReference type="Rhea" id="RHEA:15761"/>
        <dbReference type="ChEBI" id="CHEBI:15378"/>
        <dbReference type="ChEBI" id="CHEBI:57476"/>
        <dbReference type="ChEBI" id="CHEBI:57783"/>
        <dbReference type="ChEBI" id="CHEBI:58349"/>
        <dbReference type="ChEBI" id="CHEBI:537519"/>
        <dbReference type="EC" id="1.1.1.3"/>
    </reaction>
    <physiologicalReaction direction="right-to-left" evidence="15">
        <dbReference type="Rhea" id="RHEA:15763"/>
    </physiologicalReaction>
</comment>
<dbReference type="InterPro" id="IPR016204">
    <property type="entry name" value="HDH"/>
</dbReference>
<dbReference type="EC" id="1.1.1.3" evidence="5 18"/>
<dbReference type="InterPro" id="IPR001342">
    <property type="entry name" value="HDH_cat"/>
</dbReference>
<keyword evidence="14 18" id="KW-0486">Methionine biosynthesis</keyword>
<reference evidence="22" key="1">
    <citation type="journal article" date="2021" name="PeerJ">
        <title>Extensive microbial diversity within the chicken gut microbiome revealed by metagenomics and culture.</title>
        <authorList>
            <person name="Gilroy R."/>
            <person name="Ravi A."/>
            <person name="Getino M."/>
            <person name="Pursley I."/>
            <person name="Horton D.L."/>
            <person name="Alikhan N.F."/>
            <person name="Baker D."/>
            <person name="Gharbi K."/>
            <person name="Hall N."/>
            <person name="Watson M."/>
            <person name="Adriaenssens E.M."/>
            <person name="Foster-Nyarko E."/>
            <person name="Jarju S."/>
            <person name="Secka A."/>
            <person name="Antonio M."/>
            <person name="Oren A."/>
            <person name="Chaudhuri R.R."/>
            <person name="La Ragione R."/>
            <person name="Hildebrand F."/>
            <person name="Pallen M.J."/>
        </authorList>
    </citation>
    <scope>NUCLEOTIDE SEQUENCE</scope>
    <source>
        <strain evidence="22">CHK174-6876</strain>
    </source>
</reference>
<dbReference type="GO" id="GO:0004412">
    <property type="term" value="F:homoserine dehydrogenase activity"/>
    <property type="evidence" value="ECO:0007669"/>
    <property type="project" value="UniProtKB-EC"/>
</dbReference>
<dbReference type="InterPro" id="IPR036291">
    <property type="entry name" value="NAD(P)-bd_dom_sf"/>
</dbReference>
<dbReference type="Proteomes" id="UP000707535">
    <property type="component" value="Unassembled WGS sequence"/>
</dbReference>
<feature type="domain" description="Aspartate/homoserine dehydrogenase NAD-binding" evidence="21">
    <location>
        <begin position="10"/>
        <end position="129"/>
    </location>
</feature>
<dbReference type="GO" id="GO:0046872">
    <property type="term" value="F:metal ion binding"/>
    <property type="evidence" value="ECO:0007669"/>
    <property type="project" value="UniProtKB-KW"/>
</dbReference>
<evidence type="ECO:0000256" key="15">
    <source>
        <dbReference type="ARBA" id="ARBA00048841"/>
    </source>
</evidence>
<evidence type="ECO:0000256" key="8">
    <source>
        <dbReference type="ARBA" id="ARBA00022697"/>
    </source>
</evidence>
<accession>A0A921F9G4</accession>
<comment type="pathway">
    <text evidence="2 18">Amino-acid biosynthesis; L-threonine biosynthesis; L-threonine from L-aspartate: step 3/5.</text>
</comment>
<comment type="cofactor">
    <cofactor evidence="1">
        <name>a metal cation</name>
        <dbReference type="ChEBI" id="CHEBI:25213"/>
    </cofactor>
</comment>
<evidence type="ECO:0000256" key="12">
    <source>
        <dbReference type="ARBA" id="ARBA00023027"/>
    </source>
</evidence>
<dbReference type="FunFam" id="3.40.50.720:FF:000062">
    <property type="entry name" value="Homoserine dehydrogenase"/>
    <property type="match status" value="1"/>
</dbReference>
<dbReference type="AlphaFoldDB" id="A0A921F9G4"/>
<dbReference type="FunFam" id="3.30.360.10:FF:000005">
    <property type="entry name" value="Homoserine dehydrogenase"/>
    <property type="match status" value="1"/>
</dbReference>
<name>A0A921F9G4_9LACO</name>
<evidence type="ECO:0000256" key="11">
    <source>
        <dbReference type="ARBA" id="ARBA00023002"/>
    </source>
</evidence>
<feature type="binding site" evidence="17">
    <location>
        <position position="190"/>
    </location>
    <ligand>
        <name>L-homoserine</name>
        <dbReference type="ChEBI" id="CHEBI:57476"/>
    </ligand>
</feature>
<dbReference type="PANTHER" id="PTHR43331">
    <property type="entry name" value="HOMOSERINE DEHYDROGENASE"/>
    <property type="match status" value="1"/>
</dbReference>
<evidence type="ECO:0000256" key="16">
    <source>
        <dbReference type="PIRSR" id="PIRSR000098-1"/>
    </source>
</evidence>
<reference evidence="22" key="2">
    <citation type="submission" date="2021-09" db="EMBL/GenBank/DDBJ databases">
        <authorList>
            <person name="Gilroy R."/>
        </authorList>
    </citation>
    <scope>NUCLEOTIDE SEQUENCE</scope>
    <source>
        <strain evidence="22">CHK174-6876</strain>
    </source>
</reference>
<comment type="caution">
    <text evidence="22">The sequence shown here is derived from an EMBL/GenBank/DDBJ whole genome shotgun (WGS) entry which is preliminary data.</text>
</comment>
<evidence type="ECO:0000256" key="2">
    <source>
        <dbReference type="ARBA" id="ARBA00005056"/>
    </source>
</evidence>
<evidence type="ECO:0000256" key="9">
    <source>
        <dbReference type="ARBA" id="ARBA00022723"/>
    </source>
</evidence>
<dbReference type="SUPFAM" id="SSF51735">
    <property type="entry name" value="NAD(P)-binding Rossmann-fold domains"/>
    <property type="match status" value="1"/>
</dbReference>
<dbReference type="GO" id="GO:0009086">
    <property type="term" value="P:methionine biosynthetic process"/>
    <property type="evidence" value="ECO:0007669"/>
    <property type="project" value="UniProtKB-KW"/>
</dbReference>
<evidence type="ECO:0000313" key="22">
    <source>
        <dbReference type="EMBL" id="HJE97850.1"/>
    </source>
</evidence>
<comment type="pathway">
    <text evidence="3 18">Amino-acid biosynthesis; L-methionine biosynthesis via de novo pathway; L-homoserine from L-aspartate: step 3/3.</text>
</comment>
<gene>
    <name evidence="22" type="ORF">K8V00_09535</name>
</gene>
<evidence type="ECO:0000259" key="20">
    <source>
        <dbReference type="Pfam" id="PF00742"/>
    </source>
</evidence>
<evidence type="ECO:0000313" key="23">
    <source>
        <dbReference type="Proteomes" id="UP000707535"/>
    </source>
</evidence>
<dbReference type="EMBL" id="DYXG01000093">
    <property type="protein sequence ID" value="HJE97850.1"/>
    <property type="molecule type" value="Genomic_DNA"/>
</dbReference>